<organism evidence="1 2">
    <name type="scientific">Planococcus salinus</name>
    <dbReference type="NCBI Taxonomy" id="1848460"/>
    <lineage>
        <taxon>Bacteria</taxon>
        <taxon>Bacillati</taxon>
        <taxon>Bacillota</taxon>
        <taxon>Bacilli</taxon>
        <taxon>Bacillales</taxon>
        <taxon>Caryophanaceae</taxon>
        <taxon>Planococcus</taxon>
    </lineage>
</organism>
<sequence>MKTMKTFETRAKKECQECGNEIKEQRESIVYECERCMGQRAE</sequence>
<dbReference type="AlphaFoldDB" id="A0A3M8P4Q8"/>
<proteinExistence type="predicted"/>
<dbReference type="InterPro" id="IPR025432">
    <property type="entry name" value="YhfH-like"/>
</dbReference>
<protein>
    <submittedName>
        <fullName evidence="1">YhfH family protein</fullName>
    </submittedName>
</protein>
<evidence type="ECO:0000313" key="1">
    <source>
        <dbReference type="EMBL" id="RNF38381.1"/>
    </source>
</evidence>
<dbReference type="Pfam" id="PF14149">
    <property type="entry name" value="YhfH"/>
    <property type="match status" value="1"/>
</dbReference>
<dbReference type="Proteomes" id="UP000275473">
    <property type="component" value="Unassembled WGS sequence"/>
</dbReference>
<dbReference type="EMBL" id="RIAX01000015">
    <property type="protein sequence ID" value="RNF38381.1"/>
    <property type="molecule type" value="Genomic_DNA"/>
</dbReference>
<dbReference type="OrthoDB" id="1122256at2"/>
<dbReference type="RefSeq" id="WP_123166422.1">
    <property type="nucleotide sequence ID" value="NZ_RIAX01000015.1"/>
</dbReference>
<gene>
    <name evidence="1" type="ORF">EEX84_14800</name>
</gene>
<comment type="caution">
    <text evidence="1">The sequence shown here is derived from an EMBL/GenBank/DDBJ whole genome shotgun (WGS) entry which is preliminary data.</text>
</comment>
<name>A0A3M8P4Q8_9BACL</name>
<accession>A0A3M8P4Q8</accession>
<reference evidence="1 2" key="1">
    <citation type="journal article" date="2018" name="Int. J. Syst. Evol. Microbiol.">
        <title>Planococcus salinus sp. nov., a moderately halophilic bacterium isolated from a saline-alkali soil.</title>
        <authorList>
            <person name="Gan L."/>
        </authorList>
    </citation>
    <scope>NUCLEOTIDE SEQUENCE [LARGE SCALE GENOMIC DNA]</scope>
    <source>
        <strain evidence="1 2">LCB217</strain>
    </source>
</reference>
<keyword evidence="2" id="KW-1185">Reference proteome</keyword>
<evidence type="ECO:0000313" key="2">
    <source>
        <dbReference type="Proteomes" id="UP000275473"/>
    </source>
</evidence>